<feature type="transmembrane region" description="Helical" evidence="2">
    <location>
        <begin position="20"/>
        <end position="39"/>
    </location>
</feature>
<feature type="non-terminal residue" evidence="3">
    <location>
        <position position="76"/>
    </location>
</feature>
<accession>A0A2H3JND9</accession>
<evidence type="ECO:0000256" key="1">
    <source>
        <dbReference type="SAM" id="Coils"/>
    </source>
</evidence>
<reference evidence="3 4" key="1">
    <citation type="journal article" date="2012" name="Science">
        <title>The Paleozoic origin of enzymatic lignin decomposition reconstructed from 31 fungal genomes.</title>
        <authorList>
            <person name="Floudas D."/>
            <person name="Binder M."/>
            <person name="Riley R."/>
            <person name="Barry K."/>
            <person name="Blanchette R.A."/>
            <person name="Henrissat B."/>
            <person name="Martinez A.T."/>
            <person name="Otillar R."/>
            <person name="Spatafora J.W."/>
            <person name="Yadav J.S."/>
            <person name="Aerts A."/>
            <person name="Benoit I."/>
            <person name="Boyd A."/>
            <person name="Carlson A."/>
            <person name="Copeland A."/>
            <person name="Coutinho P.M."/>
            <person name="de Vries R.P."/>
            <person name="Ferreira P."/>
            <person name="Findley K."/>
            <person name="Foster B."/>
            <person name="Gaskell J."/>
            <person name="Glotzer D."/>
            <person name="Gorecki P."/>
            <person name="Heitman J."/>
            <person name="Hesse C."/>
            <person name="Hori C."/>
            <person name="Igarashi K."/>
            <person name="Jurgens J.A."/>
            <person name="Kallen N."/>
            <person name="Kersten P."/>
            <person name="Kohler A."/>
            <person name="Kuees U."/>
            <person name="Kumar T.K.A."/>
            <person name="Kuo A."/>
            <person name="LaButti K."/>
            <person name="Larrondo L.F."/>
            <person name="Lindquist E."/>
            <person name="Ling A."/>
            <person name="Lombard V."/>
            <person name="Lucas S."/>
            <person name="Lundell T."/>
            <person name="Martin R."/>
            <person name="McLaughlin D.J."/>
            <person name="Morgenstern I."/>
            <person name="Morin E."/>
            <person name="Murat C."/>
            <person name="Nagy L.G."/>
            <person name="Nolan M."/>
            <person name="Ohm R.A."/>
            <person name="Patyshakuliyeva A."/>
            <person name="Rokas A."/>
            <person name="Ruiz-Duenas F.J."/>
            <person name="Sabat G."/>
            <person name="Salamov A."/>
            <person name="Samejima M."/>
            <person name="Schmutz J."/>
            <person name="Slot J.C."/>
            <person name="St John F."/>
            <person name="Stenlid J."/>
            <person name="Sun H."/>
            <person name="Sun S."/>
            <person name="Syed K."/>
            <person name="Tsang A."/>
            <person name="Wiebenga A."/>
            <person name="Young D."/>
            <person name="Pisabarro A."/>
            <person name="Eastwood D.C."/>
            <person name="Martin F."/>
            <person name="Cullen D."/>
            <person name="Grigoriev I.V."/>
            <person name="Hibbett D.S."/>
        </authorList>
    </citation>
    <scope>NUCLEOTIDE SEQUENCE [LARGE SCALE GENOMIC DNA]</scope>
    <source>
        <strain evidence="3 4">MD-104</strain>
    </source>
</reference>
<dbReference type="OMA" id="YLTIYEY"/>
<proteinExistence type="predicted"/>
<gene>
    <name evidence="3" type="ORF">WOLCODRAFT_59599</name>
</gene>
<evidence type="ECO:0000313" key="3">
    <source>
        <dbReference type="EMBL" id="PCH41413.1"/>
    </source>
</evidence>
<keyword evidence="1" id="KW-0175">Coiled coil</keyword>
<evidence type="ECO:0000256" key="2">
    <source>
        <dbReference type="SAM" id="Phobius"/>
    </source>
</evidence>
<keyword evidence="2" id="KW-1133">Transmembrane helix</keyword>
<keyword evidence="4" id="KW-1185">Reference proteome</keyword>
<dbReference type="OrthoDB" id="3359404at2759"/>
<evidence type="ECO:0000313" key="4">
    <source>
        <dbReference type="Proteomes" id="UP000218811"/>
    </source>
</evidence>
<dbReference type="Proteomes" id="UP000218811">
    <property type="component" value="Unassembled WGS sequence"/>
</dbReference>
<sequence>ASSASDKSRHAQFYSDLVPGMIPIALLGSAVYLTIYEYVSQGLRLLQASLAQEKYLDEAEERVRQLEAEVEQLRKA</sequence>
<protein>
    <submittedName>
        <fullName evidence="3">Uncharacterized protein</fullName>
    </submittedName>
</protein>
<organism evidence="3 4">
    <name type="scientific">Wolfiporia cocos (strain MD-104)</name>
    <name type="common">Brown rot fungus</name>
    <dbReference type="NCBI Taxonomy" id="742152"/>
    <lineage>
        <taxon>Eukaryota</taxon>
        <taxon>Fungi</taxon>
        <taxon>Dikarya</taxon>
        <taxon>Basidiomycota</taxon>
        <taxon>Agaricomycotina</taxon>
        <taxon>Agaricomycetes</taxon>
        <taxon>Polyporales</taxon>
        <taxon>Phaeolaceae</taxon>
        <taxon>Wolfiporia</taxon>
    </lineage>
</organism>
<feature type="coiled-coil region" evidence="1">
    <location>
        <begin position="49"/>
        <end position="76"/>
    </location>
</feature>
<name>A0A2H3JND9_WOLCO</name>
<dbReference type="AlphaFoldDB" id="A0A2H3JND9"/>
<keyword evidence="2" id="KW-0472">Membrane</keyword>
<dbReference type="EMBL" id="KB468113">
    <property type="protein sequence ID" value="PCH41413.1"/>
    <property type="molecule type" value="Genomic_DNA"/>
</dbReference>
<keyword evidence="2" id="KW-0812">Transmembrane</keyword>
<feature type="non-terminal residue" evidence="3">
    <location>
        <position position="1"/>
    </location>
</feature>